<dbReference type="EMBL" id="LS991951">
    <property type="protein sequence ID" value="SYV97500.1"/>
    <property type="molecule type" value="Genomic_DNA"/>
</dbReference>
<organism evidence="1 2">
    <name type="scientific">Mycoplasmopsis edwardii</name>
    <dbReference type="NCBI Taxonomy" id="53558"/>
    <lineage>
        <taxon>Bacteria</taxon>
        <taxon>Bacillati</taxon>
        <taxon>Mycoplasmatota</taxon>
        <taxon>Mycoplasmoidales</taxon>
        <taxon>Metamycoplasmataceae</taxon>
        <taxon>Mycoplasmopsis</taxon>
    </lineage>
</organism>
<gene>
    <name evidence="1" type="ORF">NCTC10132_00866</name>
</gene>
<protein>
    <submittedName>
        <fullName evidence="1">Uncharacterized protein</fullName>
    </submittedName>
</protein>
<evidence type="ECO:0000313" key="2">
    <source>
        <dbReference type="Proteomes" id="UP000257559"/>
    </source>
</evidence>
<proteinExistence type="predicted"/>
<accession>A0A3B0PP74</accession>
<keyword evidence="2" id="KW-1185">Reference proteome</keyword>
<dbReference type="KEGG" id="medw:NCTC10132_00866"/>
<dbReference type="AlphaFoldDB" id="A0A3B0PP74"/>
<name>A0A3B0PP74_9BACT</name>
<dbReference type="Proteomes" id="UP000257559">
    <property type="component" value="Chromosome"/>
</dbReference>
<reference evidence="2" key="1">
    <citation type="submission" date="2018-06" db="EMBL/GenBank/DDBJ databases">
        <authorList>
            <consortium name="Pathogen Informatics"/>
        </authorList>
    </citation>
    <scope>NUCLEOTIDE SEQUENCE [LARGE SCALE GENOMIC DNA]</scope>
    <source>
        <strain evidence="2">NCTC10132</strain>
    </source>
</reference>
<evidence type="ECO:0000313" key="1">
    <source>
        <dbReference type="EMBL" id="SYV97500.1"/>
    </source>
</evidence>
<sequence>MILAESLLISVSNQFSLAVVNFSFKGKMYEDFLVNKSLTLIFSPSYSTSPLYNQSKNKIVPLSSFPLLSTETGIKLEPPSQ</sequence>